<accession>A0AAD5C4Q0</accession>
<evidence type="ECO:0008006" key="7">
    <source>
        <dbReference type="Google" id="ProtNLM"/>
    </source>
</evidence>
<gene>
    <name evidence="5" type="ORF">M8C21_030855</name>
</gene>
<comment type="similarity">
    <text evidence="2">Belongs to the eukaryotic RPC7 RNA polymerase subunit family.</text>
</comment>
<dbReference type="GO" id="GO:0006383">
    <property type="term" value="P:transcription by RNA polymerase III"/>
    <property type="evidence" value="ECO:0007669"/>
    <property type="project" value="InterPro"/>
</dbReference>
<dbReference type="EMBL" id="JAMZMK010009535">
    <property type="protein sequence ID" value="KAI7735198.1"/>
    <property type="molecule type" value="Genomic_DNA"/>
</dbReference>
<feature type="region of interest" description="Disordered" evidence="4">
    <location>
        <begin position="106"/>
        <end position="173"/>
    </location>
</feature>
<comment type="caution">
    <text evidence="5">The sequence shown here is derived from an EMBL/GenBank/DDBJ whole genome shotgun (WGS) entry which is preliminary data.</text>
</comment>
<keyword evidence="3" id="KW-0539">Nucleus</keyword>
<organism evidence="5 6">
    <name type="scientific">Ambrosia artemisiifolia</name>
    <name type="common">Common ragweed</name>
    <dbReference type="NCBI Taxonomy" id="4212"/>
    <lineage>
        <taxon>Eukaryota</taxon>
        <taxon>Viridiplantae</taxon>
        <taxon>Streptophyta</taxon>
        <taxon>Embryophyta</taxon>
        <taxon>Tracheophyta</taxon>
        <taxon>Spermatophyta</taxon>
        <taxon>Magnoliopsida</taxon>
        <taxon>eudicotyledons</taxon>
        <taxon>Gunneridae</taxon>
        <taxon>Pentapetalae</taxon>
        <taxon>asterids</taxon>
        <taxon>campanulids</taxon>
        <taxon>Asterales</taxon>
        <taxon>Asteraceae</taxon>
        <taxon>Asteroideae</taxon>
        <taxon>Heliantheae alliance</taxon>
        <taxon>Heliantheae</taxon>
        <taxon>Ambrosia</taxon>
    </lineage>
</organism>
<name>A0AAD5C4Q0_AMBAR</name>
<feature type="compositionally biased region" description="Acidic residues" evidence="4">
    <location>
        <begin position="153"/>
        <end position="173"/>
    </location>
</feature>
<evidence type="ECO:0000256" key="4">
    <source>
        <dbReference type="SAM" id="MobiDB-lite"/>
    </source>
</evidence>
<proteinExistence type="inferred from homology"/>
<dbReference type="GO" id="GO:0005666">
    <property type="term" value="C:RNA polymerase III complex"/>
    <property type="evidence" value="ECO:0007669"/>
    <property type="project" value="TreeGrafter"/>
</dbReference>
<feature type="compositionally biased region" description="Acidic residues" evidence="4">
    <location>
        <begin position="115"/>
        <end position="145"/>
    </location>
</feature>
<dbReference type="Proteomes" id="UP001206925">
    <property type="component" value="Unassembled WGS sequence"/>
</dbReference>
<keyword evidence="6" id="KW-1185">Reference proteome</keyword>
<dbReference type="AlphaFoldDB" id="A0AAD5C4Q0"/>
<dbReference type="InterPro" id="IPR024661">
    <property type="entry name" value="RNA_pol_III_Rpc31"/>
</dbReference>
<sequence>MSYRGRGRGRGGYYRPSAKEEKYEIFPEIKEYPDVNLKRKKEFERLISLGNKLQVFWKSSPYHLEALGQDSERNGGIRKIPLSEYIKMTSDYVPAELDLQRLDLFEKLDRGTQGQDDDDEKEKKEDEEDDENDENIEGDEDESGDDYNQTFGYDDDEDDFNLSDPGEDEGFYE</sequence>
<reference evidence="5" key="1">
    <citation type="submission" date="2022-06" db="EMBL/GenBank/DDBJ databases">
        <title>Uncovering the hologenomic basis of an extraordinary plant invasion.</title>
        <authorList>
            <person name="Bieker V.C."/>
            <person name="Martin M.D."/>
            <person name="Gilbert T."/>
            <person name="Hodgins K."/>
            <person name="Battlay P."/>
            <person name="Petersen B."/>
            <person name="Wilson J."/>
        </authorList>
    </citation>
    <scope>NUCLEOTIDE SEQUENCE</scope>
    <source>
        <strain evidence="5">AA19_3_7</strain>
        <tissue evidence="5">Leaf</tissue>
    </source>
</reference>
<dbReference type="PANTHER" id="PTHR15367">
    <property type="entry name" value="DNA-DIRECTED RNA POLYMERASE III"/>
    <property type="match status" value="1"/>
</dbReference>
<evidence type="ECO:0000313" key="5">
    <source>
        <dbReference type="EMBL" id="KAI7735198.1"/>
    </source>
</evidence>
<evidence type="ECO:0000256" key="2">
    <source>
        <dbReference type="ARBA" id="ARBA00008352"/>
    </source>
</evidence>
<protein>
    <recommendedName>
        <fullName evidence="7">DNA-directed RNA polymerase III subunit</fullName>
    </recommendedName>
</protein>
<evidence type="ECO:0000313" key="6">
    <source>
        <dbReference type="Proteomes" id="UP001206925"/>
    </source>
</evidence>
<dbReference type="PANTHER" id="PTHR15367:SF2">
    <property type="entry name" value="DNA-DIRECTED RNA POLYMERASE III SUBUNIT"/>
    <property type="match status" value="1"/>
</dbReference>
<evidence type="ECO:0000256" key="3">
    <source>
        <dbReference type="ARBA" id="ARBA00023242"/>
    </source>
</evidence>
<comment type="subcellular location">
    <subcellularLocation>
        <location evidence="1">Nucleus</location>
    </subcellularLocation>
</comment>
<evidence type="ECO:0000256" key="1">
    <source>
        <dbReference type="ARBA" id="ARBA00004123"/>
    </source>
</evidence>